<name>A0A6J5NGV5_9CAUD</name>
<gene>
    <name evidence="1" type="ORF">UFOVP284_3</name>
    <name evidence="2" type="ORF">UFOVP646_19</name>
</gene>
<sequence length="71" mass="7681">MTKLNFTVEAEVNGAWVHANVAALSEAKSLVLAFEAIDAIDIGIHINKDATETAKAELKQYTFEQASAVFN</sequence>
<protein>
    <submittedName>
        <fullName evidence="2">Uncharacterized protein</fullName>
    </submittedName>
</protein>
<dbReference type="EMBL" id="LR796299">
    <property type="protein sequence ID" value="CAB4135291.1"/>
    <property type="molecule type" value="Genomic_DNA"/>
</dbReference>
<dbReference type="EMBL" id="LR796616">
    <property type="protein sequence ID" value="CAB4154624.1"/>
    <property type="molecule type" value="Genomic_DNA"/>
</dbReference>
<accession>A0A6J5NGV5</accession>
<reference evidence="2" key="1">
    <citation type="submission" date="2020-04" db="EMBL/GenBank/DDBJ databases">
        <authorList>
            <person name="Chiriac C."/>
            <person name="Salcher M."/>
            <person name="Ghai R."/>
            <person name="Kavagutti S V."/>
        </authorList>
    </citation>
    <scope>NUCLEOTIDE SEQUENCE</scope>
</reference>
<evidence type="ECO:0000313" key="2">
    <source>
        <dbReference type="EMBL" id="CAB4154624.1"/>
    </source>
</evidence>
<proteinExistence type="predicted"/>
<evidence type="ECO:0000313" key="1">
    <source>
        <dbReference type="EMBL" id="CAB4135291.1"/>
    </source>
</evidence>
<organism evidence="2">
    <name type="scientific">uncultured Caudovirales phage</name>
    <dbReference type="NCBI Taxonomy" id="2100421"/>
    <lineage>
        <taxon>Viruses</taxon>
        <taxon>Duplodnaviria</taxon>
        <taxon>Heunggongvirae</taxon>
        <taxon>Uroviricota</taxon>
        <taxon>Caudoviricetes</taxon>
        <taxon>Peduoviridae</taxon>
        <taxon>Maltschvirus</taxon>
        <taxon>Maltschvirus maltsch</taxon>
    </lineage>
</organism>